<evidence type="ECO:0000313" key="4">
    <source>
        <dbReference type="Proteomes" id="UP000664303"/>
    </source>
</evidence>
<sequence length="72" mass="7966">MTIRRTLLFLSLLAALAGARAQEPAEPNQAAEQAAEEAETDEPRRTREDSPFDYEASEQISEDLSVSFPVDI</sequence>
<accession>A0A939DCC6</accession>
<comment type="caution">
    <text evidence="3">The sequence shown here is derived from an EMBL/GenBank/DDBJ whole genome shotgun (WGS) entry which is preliminary data.</text>
</comment>
<dbReference type="AlphaFoldDB" id="A0A939DCC6"/>
<gene>
    <name evidence="3" type="ORF">JYP50_03405</name>
</gene>
<proteinExistence type="predicted"/>
<reference evidence="3" key="1">
    <citation type="submission" date="2021-02" db="EMBL/GenBank/DDBJ databases">
        <title>PHA producing bacteria isolated from coastal sediment in Guangdong, Shenzhen.</title>
        <authorList>
            <person name="Zheng W."/>
            <person name="Yu S."/>
            <person name="Huang Y."/>
        </authorList>
    </citation>
    <scope>NUCLEOTIDE SEQUENCE</scope>
    <source>
        <strain evidence="3">TN14-10</strain>
    </source>
</reference>
<evidence type="ECO:0000256" key="1">
    <source>
        <dbReference type="SAM" id="MobiDB-lite"/>
    </source>
</evidence>
<dbReference type="RefSeq" id="WP_206559066.1">
    <property type="nucleotide sequence ID" value="NZ_JAFKCZ010000002.1"/>
</dbReference>
<evidence type="ECO:0000313" key="3">
    <source>
        <dbReference type="EMBL" id="MBN7795623.1"/>
    </source>
</evidence>
<name>A0A939DCC6_9GAMM</name>
<dbReference type="EMBL" id="JAFKCZ010000002">
    <property type="protein sequence ID" value="MBN7795623.1"/>
    <property type="molecule type" value="Genomic_DNA"/>
</dbReference>
<keyword evidence="2" id="KW-0732">Signal</keyword>
<protein>
    <submittedName>
        <fullName evidence="3">Uncharacterized protein</fullName>
    </submittedName>
</protein>
<feature type="region of interest" description="Disordered" evidence="1">
    <location>
        <begin position="20"/>
        <end position="72"/>
    </location>
</feature>
<feature type="chain" id="PRO_5037818783" evidence="2">
    <location>
        <begin position="22"/>
        <end position="72"/>
    </location>
</feature>
<evidence type="ECO:0000256" key="2">
    <source>
        <dbReference type="SAM" id="SignalP"/>
    </source>
</evidence>
<organism evidence="3 4">
    <name type="scientific">Parahaliea mediterranea</name>
    <dbReference type="NCBI Taxonomy" id="651086"/>
    <lineage>
        <taxon>Bacteria</taxon>
        <taxon>Pseudomonadati</taxon>
        <taxon>Pseudomonadota</taxon>
        <taxon>Gammaproteobacteria</taxon>
        <taxon>Cellvibrionales</taxon>
        <taxon>Halieaceae</taxon>
        <taxon>Parahaliea</taxon>
    </lineage>
</organism>
<keyword evidence="4" id="KW-1185">Reference proteome</keyword>
<feature type="compositionally biased region" description="Low complexity" evidence="1">
    <location>
        <begin position="20"/>
        <end position="33"/>
    </location>
</feature>
<feature type="signal peptide" evidence="2">
    <location>
        <begin position="1"/>
        <end position="21"/>
    </location>
</feature>
<dbReference type="Proteomes" id="UP000664303">
    <property type="component" value="Unassembled WGS sequence"/>
</dbReference>
<feature type="compositionally biased region" description="Basic and acidic residues" evidence="1">
    <location>
        <begin position="41"/>
        <end position="50"/>
    </location>
</feature>